<dbReference type="OrthoDB" id="3168838at2759"/>
<evidence type="ECO:0000256" key="1">
    <source>
        <dbReference type="SAM" id="MobiDB-lite"/>
    </source>
</evidence>
<dbReference type="OMA" id="LMTECEG"/>
<comment type="caution">
    <text evidence="2">The sequence shown here is derived from an EMBL/GenBank/DDBJ whole genome shotgun (WGS) entry which is preliminary data.</text>
</comment>
<feature type="compositionally biased region" description="Basic residues" evidence="1">
    <location>
        <begin position="14"/>
        <end position="23"/>
    </location>
</feature>
<feature type="region of interest" description="Disordered" evidence="1">
    <location>
        <begin position="351"/>
        <end position="492"/>
    </location>
</feature>
<accession>A0A1C7MBL2</accession>
<organism evidence="2 3">
    <name type="scientific">Grifola frondosa</name>
    <name type="common">Maitake</name>
    <name type="synonym">Polyporus frondosus</name>
    <dbReference type="NCBI Taxonomy" id="5627"/>
    <lineage>
        <taxon>Eukaryota</taxon>
        <taxon>Fungi</taxon>
        <taxon>Dikarya</taxon>
        <taxon>Basidiomycota</taxon>
        <taxon>Agaricomycotina</taxon>
        <taxon>Agaricomycetes</taxon>
        <taxon>Polyporales</taxon>
        <taxon>Grifolaceae</taxon>
        <taxon>Grifola</taxon>
    </lineage>
</organism>
<feature type="compositionally biased region" description="Polar residues" evidence="1">
    <location>
        <begin position="253"/>
        <end position="262"/>
    </location>
</feature>
<dbReference type="AlphaFoldDB" id="A0A1C7MBL2"/>
<feature type="compositionally biased region" description="Polar residues" evidence="1">
    <location>
        <begin position="76"/>
        <end position="96"/>
    </location>
</feature>
<feature type="compositionally biased region" description="Polar residues" evidence="1">
    <location>
        <begin position="356"/>
        <end position="373"/>
    </location>
</feature>
<feature type="compositionally biased region" description="Basic and acidic residues" evidence="1">
    <location>
        <begin position="483"/>
        <end position="492"/>
    </location>
</feature>
<keyword evidence="3" id="KW-1185">Reference proteome</keyword>
<feature type="region of interest" description="Disordered" evidence="1">
    <location>
        <begin position="247"/>
        <end position="302"/>
    </location>
</feature>
<dbReference type="EMBL" id="LUGG01000006">
    <property type="protein sequence ID" value="OBZ73799.1"/>
    <property type="molecule type" value="Genomic_DNA"/>
</dbReference>
<name>A0A1C7MBL2_GRIFR</name>
<feature type="compositionally biased region" description="Basic and acidic residues" evidence="1">
    <location>
        <begin position="419"/>
        <end position="430"/>
    </location>
</feature>
<protein>
    <submittedName>
        <fullName evidence="2">Uncharacterized protein</fullName>
    </submittedName>
</protein>
<feature type="region of interest" description="Disordered" evidence="1">
    <location>
        <begin position="70"/>
        <end position="96"/>
    </location>
</feature>
<reference evidence="2 3" key="1">
    <citation type="submission" date="2016-03" db="EMBL/GenBank/DDBJ databases">
        <title>Whole genome sequencing of Grifola frondosa 9006-11.</title>
        <authorList>
            <person name="Min B."/>
            <person name="Park H."/>
            <person name="Kim J.-G."/>
            <person name="Cho H."/>
            <person name="Oh Y.-L."/>
            <person name="Kong W.-S."/>
            <person name="Choi I.-G."/>
        </authorList>
    </citation>
    <scope>NUCLEOTIDE SEQUENCE [LARGE SCALE GENOMIC DNA]</scope>
    <source>
        <strain evidence="2 3">9006-11</strain>
    </source>
</reference>
<feature type="region of interest" description="Disordered" evidence="1">
    <location>
        <begin position="13"/>
        <end position="40"/>
    </location>
</feature>
<feature type="region of interest" description="Disordered" evidence="1">
    <location>
        <begin position="204"/>
        <end position="231"/>
    </location>
</feature>
<sequence>MGFFKRLLSIGSSKKSKKTKKTHNSASVDAEGRIVSPCEQDADDNANRLLRSSSSRYAVVAEVDYASLPPLPHPINQVTSTPPLTPARSTSSTQPRGTYVVKVHGRAEKAHRINFTTLLGDPESDDVRRNSFTEGDISWAERFLGEHLGNNSPFSSTSSLALPTPKDALYHNEPSEPHVITNNTYSTIGHDSGTNYPAISSMEVELSASEAEGGEAMPSSPYKQVEPKTPQRASEVFSFLTARRKSLREQVARSRSPSLTPSPVTPANTGPNTNTNSSPQSVAPFSLESPTSTPTSFSDTQSQYSQAQIKTATLAKLSAAPAIYSPFSVSSQALTRETSISPHKLVCQSPVENLRRPSTGSYVETPLPSSSKLPINRIPRGPRPRPTSTPSNLDPFRADLPLENMQHVPAPSRWQNLRDALDDPRGKAREALTSIPVRRHRRTTSRATSSSSHSPAVNLDSDKDDTDDDTSKVSGPSKIARFRRPETKHQRQ</sequence>
<evidence type="ECO:0000313" key="3">
    <source>
        <dbReference type="Proteomes" id="UP000092993"/>
    </source>
</evidence>
<feature type="compositionally biased region" description="Low complexity" evidence="1">
    <location>
        <begin position="265"/>
        <end position="302"/>
    </location>
</feature>
<feature type="compositionally biased region" description="Low complexity" evidence="1">
    <location>
        <begin position="207"/>
        <end position="216"/>
    </location>
</feature>
<evidence type="ECO:0000313" key="2">
    <source>
        <dbReference type="EMBL" id="OBZ73799.1"/>
    </source>
</evidence>
<proteinExistence type="predicted"/>
<feature type="compositionally biased region" description="Low complexity" evidence="1">
    <location>
        <begin position="445"/>
        <end position="454"/>
    </location>
</feature>
<dbReference type="STRING" id="5627.A0A1C7MBL2"/>
<gene>
    <name evidence="2" type="ORF">A0H81_06135</name>
</gene>
<dbReference type="Proteomes" id="UP000092993">
    <property type="component" value="Unassembled WGS sequence"/>
</dbReference>